<dbReference type="EMBL" id="JAHESF010000037">
    <property type="protein sequence ID" value="MBT1700261.1"/>
    <property type="molecule type" value="Genomic_DNA"/>
</dbReference>
<gene>
    <name evidence="2" type="ORF">KK083_25465</name>
</gene>
<dbReference type="RefSeq" id="WP_254168745.1">
    <property type="nucleotide sequence ID" value="NZ_JAHESF010000037.1"/>
</dbReference>
<keyword evidence="1" id="KW-0732">Signal</keyword>
<evidence type="ECO:0000313" key="3">
    <source>
        <dbReference type="Proteomes" id="UP001319200"/>
    </source>
</evidence>
<evidence type="ECO:0000256" key="1">
    <source>
        <dbReference type="SAM" id="SignalP"/>
    </source>
</evidence>
<protein>
    <recommendedName>
        <fullName evidence="4">TonB-dependent receptor plug domain-containing protein</fullName>
    </recommendedName>
</protein>
<keyword evidence="3" id="KW-1185">Reference proteome</keyword>
<sequence>MKKFHLYLMLLLCLSGVAFTSKTEFPVRLQQQLSLYYRYHAPLKIYVDFNQPKYSPGDTAFFKTYVLTPTGRLLTQGKYVINVMLVNAEQQGILRNKTFVQNGKGLSQLIFPADLPGGDYSLVAFIDGGESDKTSTPAYFQRSFVITGEKSLKDEKNTPLQFFAEGGALIEGLSNTVAVSGMNASDEAYVSADGNRIVSFRATDHGWGKFSFVPEAGKQYTVEYKGNRLPLEAPKKDGVVMTVSGNDAEGLTASLQVRENSTMRDAELYLVMNVHDQICFAAPVSFKRNTKMSVSLASKLCTYGTARLTLFTADGDVLAERFIFLEPSKPAIDVQFDKEQYSTREKVTVDIRLSSTENALHTGNASVTVYRNDFFKDTAPGTSFFNHVFFNSDLSLPQALSNIDYSSQEINDVLIAAKWNKMTWQQMLAITPGVPKTSNALFLKGHLTDEEGKPAKDSTLITFWLNQNDFIYGVYTRNNGAFYFPLFKNFSDDQALYGVTYRNTTIKNTKLTIEEPSFVMGNTAIKMKSTENDAYHAFMKVKVPILKSFSYYEKKRNEGSEQRVIENEDIAEDYIDTDFTVELGRFKEFASVAEILSEAVTMVKSKKVQGKDDIRVFIKGTSMFASGSPLLVIDGVLTDSIDYLMAMNPSMIRSIGVIHDKNTLVRYGILGKNGILVITTGAPEVHQEALRRKGSLNIKGIDSPLRFKTKQHQGDSDKRVPDLRSTLHWEPGISVYATKETPVEFYTADGTGTYTVKVSGITEDGVPFETYRYFKVVR</sequence>
<evidence type="ECO:0008006" key="4">
    <source>
        <dbReference type="Google" id="ProtNLM"/>
    </source>
</evidence>
<feature type="chain" id="PRO_5042980209" description="TonB-dependent receptor plug domain-containing protein" evidence="1">
    <location>
        <begin position="21"/>
        <end position="778"/>
    </location>
</feature>
<evidence type="ECO:0000313" key="2">
    <source>
        <dbReference type="EMBL" id="MBT1700261.1"/>
    </source>
</evidence>
<feature type="signal peptide" evidence="1">
    <location>
        <begin position="1"/>
        <end position="20"/>
    </location>
</feature>
<dbReference type="AlphaFoldDB" id="A0AAP2DPP6"/>
<proteinExistence type="predicted"/>
<accession>A0AAP2DPP6</accession>
<organism evidence="2 3">
    <name type="scientific">Chryseosolibacter histidini</name>
    <dbReference type="NCBI Taxonomy" id="2782349"/>
    <lineage>
        <taxon>Bacteria</taxon>
        <taxon>Pseudomonadati</taxon>
        <taxon>Bacteroidota</taxon>
        <taxon>Cytophagia</taxon>
        <taxon>Cytophagales</taxon>
        <taxon>Chryseotaleaceae</taxon>
        <taxon>Chryseosolibacter</taxon>
    </lineage>
</organism>
<name>A0AAP2DPP6_9BACT</name>
<comment type="caution">
    <text evidence="2">The sequence shown here is derived from an EMBL/GenBank/DDBJ whole genome shotgun (WGS) entry which is preliminary data.</text>
</comment>
<reference evidence="2 3" key="1">
    <citation type="submission" date="2021-05" db="EMBL/GenBank/DDBJ databases">
        <title>A Polyphasic approach of four new species of the genus Ohtaekwangia: Ohtaekwangia histidinii sp. nov., Ohtaekwangia cretensis sp. nov., Ohtaekwangia indiensis sp. nov., Ohtaekwangia reichenbachii sp. nov. from diverse environment.</title>
        <authorList>
            <person name="Octaviana S."/>
        </authorList>
    </citation>
    <scope>NUCLEOTIDE SEQUENCE [LARGE SCALE GENOMIC DNA]</scope>
    <source>
        <strain evidence="2 3">PWU4</strain>
    </source>
</reference>
<dbReference type="Proteomes" id="UP001319200">
    <property type="component" value="Unassembled WGS sequence"/>
</dbReference>